<protein>
    <recommendedName>
        <fullName evidence="2">Pinin/SDK/MemA protein domain-containing protein</fullName>
    </recommendedName>
</protein>
<feature type="region of interest" description="Disordered" evidence="1">
    <location>
        <begin position="1"/>
        <end position="53"/>
    </location>
</feature>
<dbReference type="Pfam" id="PF04696">
    <property type="entry name" value="Pinin_SDK_memA"/>
    <property type="match status" value="1"/>
</dbReference>
<dbReference type="AlphaFoldDB" id="A0A1R0H496"/>
<feature type="domain" description="Pinin/SDK/MemA protein" evidence="2">
    <location>
        <begin position="60"/>
        <end position="174"/>
    </location>
</feature>
<evidence type="ECO:0000259" key="2">
    <source>
        <dbReference type="Pfam" id="PF04696"/>
    </source>
</evidence>
<proteinExistence type="predicted"/>
<comment type="caution">
    <text evidence="3">The sequence shown here is derived from an EMBL/GenBank/DDBJ whole genome shotgun (WGS) entry which is preliminary data.</text>
</comment>
<gene>
    <name evidence="3" type="ORF">AYI68_g1880</name>
</gene>
<dbReference type="OrthoDB" id="330772at2759"/>
<reference evidence="3 4" key="1">
    <citation type="journal article" date="2016" name="Mol. Biol. Evol.">
        <title>Genome-Wide Survey of Gut Fungi (Harpellales) Reveals the First Horizontally Transferred Ubiquitin Gene from a Mosquito Host.</title>
        <authorList>
            <person name="Wang Y."/>
            <person name="White M.M."/>
            <person name="Kvist S."/>
            <person name="Moncalvo J.M."/>
        </authorList>
    </citation>
    <scope>NUCLEOTIDE SEQUENCE [LARGE SCALE GENOMIC DNA]</scope>
    <source>
        <strain evidence="3 4">ALG-7-W6</strain>
    </source>
</reference>
<name>A0A1R0H496_9FUNG</name>
<organism evidence="3 4">
    <name type="scientific">Smittium mucronatum</name>
    <dbReference type="NCBI Taxonomy" id="133383"/>
    <lineage>
        <taxon>Eukaryota</taxon>
        <taxon>Fungi</taxon>
        <taxon>Fungi incertae sedis</taxon>
        <taxon>Zoopagomycota</taxon>
        <taxon>Kickxellomycotina</taxon>
        <taxon>Harpellomycetes</taxon>
        <taxon>Harpellales</taxon>
        <taxon>Legeriomycetaceae</taxon>
        <taxon>Smittium</taxon>
    </lineage>
</organism>
<dbReference type="Proteomes" id="UP000187455">
    <property type="component" value="Unassembled WGS sequence"/>
</dbReference>
<evidence type="ECO:0000313" key="4">
    <source>
        <dbReference type="Proteomes" id="UP000187455"/>
    </source>
</evidence>
<keyword evidence="4" id="KW-1185">Reference proteome</keyword>
<dbReference type="InterPro" id="IPR006786">
    <property type="entry name" value="Pinin_SDK_MemA"/>
</dbReference>
<dbReference type="EMBL" id="LSSL01000677">
    <property type="protein sequence ID" value="OLY83966.1"/>
    <property type="molecule type" value="Genomic_DNA"/>
</dbReference>
<dbReference type="STRING" id="133383.A0A1R0H496"/>
<accession>A0A1R0H496</accession>
<evidence type="ECO:0000256" key="1">
    <source>
        <dbReference type="SAM" id="MobiDB-lite"/>
    </source>
</evidence>
<evidence type="ECO:0000313" key="3">
    <source>
        <dbReference type="EMBL" id="OLY83966.1"/>
    </source>
</evidence>
<sequence>MSEQNDLTLSPGDGDKLMRSEPLDNSSRMEKKEPKAEKLEPAAERARGGRKIEQSSKAAFGRLLGTLVRVKEELEVKTDKVEFMCFIKEKSKLDLEAKLREKLFKERMEVSYKTEDFKKEKEDKLLRERLYAKQRHYRNRLARASMLTTKSVPRLQFLPGKLNAHFKKIIEEQISKVELEFASFKEEFAKIDLKSCTVGEDKVNMDMDIDTVVL</sequence>
<feature type="compositionally biased region" description="Basic and acidic residues" evidence="1">
    <location>
        <begin position="13"/>
        <end position="53"/>
    </location>
</feature>